<protein>
    <submittedName>
        <fullName evidence="4">Iron reductase</fullName>
    </submittedName>
</protein>
<dbReference type="GO" id="GO:0016491">
    <property type="term" value="F:oxidoreductase activity"/>
    <property type="evidence" value="ECO:0007669"/>
    <property type="project" value="InterPro"/>
</dbReference>
<evidence type="ECO:0000256" key="1">
    <source>
        <dbReference type="ARBA" id="ARBA00001974"/>
    </source>
</evidence>
<name>A0A4R0QN86_9BIFI</name>
<keyword evidence="5" id="KW-1185">Reference proteome</keyword>
<dbReference type="RefSeq" id="WP_131285440.1">
    <property type="nucleotide sequence ID" value="NZ_RXLP01000027.1"/>
</dbReference>
<dbReference type="PANTHER" id="PTHR47354:SF5">
    <property type="entry name" value="PROTEIN RFBI"/>
    <property type="match status" value="1"/>
</dbReference>
<evidence type="ECO:0000313" key="4">
    <source>
        <dbReference type="EMBL" id="TCD53614.1"/>
    </source>
</evidence>
<dbReference type="PANTHER" id="PTHR47354">
    <property type="entry name" value="NADH OXIDOREDUCTASE HCR"/>
    <property type="match status" value="1"/>
</dbReference>
<evidence type="ECO:0000259" key="3">
    <source>
        <dbReference type="PROSITE" id="PS51384"/>
    </source>
</evidence>
<evidence type="ECO:0000256" key="2">
    <source>
        <dbReference type="SAM" id="Phobius"/>
    </source>
</evidence>
<feature type="transmembrane region" description="Helical" evidence="2">
    <location>
        <begin position="39"/>
        <end position="59"/>
    </location>
</feature>
<dbReference type="InterPro" id="IPR013112">
    <property type="entry name" value="FAD-bd_8"/>
</dbReference>
<feature type="domain" description="FAD-binding FR-type" evidence="3">
    <location>
        <begin position="206"/>
        <end position="306"/>
    </location>
</feature>
<feature type="transmembrane region" description="Helical" evidence="2">
    <location>
        <begin position="71"/>
        <end position="96"/>
    </location>
</feature>
<dbReference type="Pfam" id="PF08022">
    <property type="entry name" value="FAD_binding_8"/>
    <property type="match status" value="1"/>
</dbReference>
<keyword evidence="2" id="KW-0812">Transmembrane</keyword>
<dbReference type="InterPro" id="IPR039261">
    <property type="entry name" value="FNR_nucleotide-bd"/>
</dbReference>
<dbReference type="SUPFAM" id="SSF52343">
    <property type="entry name" value="Ferredoxin reductase-like, C-terminal NADP-linked domain"/>
    <property type="match status" value="1"/>
</dbReference>
<gene>
    <name evidence="4" type="ORF">EJ419_08220</name>
</gene>
<comment type="caution">
    <text evidence="4">The sequence shown here is derived from an EMBL/GenBank/DDBJ whole genome shotgun (WGS) entry which is preliminary data.</text>
</comment>
<dbReference type="Pfam" id="PF00175">
    <property type="entry name" value="NAD_binding_1"/>
    <property type="match status" value="1"/>
</dbReference>
<reference evidence="4 5" key="1">
    <citation type="submission" date="2018-12" db="EMBL/GenBank/DDBJ databases">
        <title>Alloscrdovia theropitheci sp. nov: a novel taxon from the feces of the bleeding-herat monkey (Theropithecus geleda).</title>
        <authorList>
            <person name="Modesto M."/>
        </authorList>
    </citation>
    <scope>NUCLEOTIDE SEQUENCE [LARGE SCALE GENOMIC DNA]</scope>
    <source>
        <strain evidence="4 5">GLDI4/2</strain>
    </source>
</reference>
<evidence type="ECO:0000313" key="5">
    <source>
        <dbReference type="Proteomes" id="UP000291289"/>
    </source>
</evidence>
<dbReference type="PROSITE" id="PS51384">
    <property type="entry name" value="FAD_FR"/>
    <property type="match status" value="1"/>
</dbReference>
<dbReference type="Gene3D" id="3.40.50.80">
    <property type="entry name" value="Nucleotide-binding domain of ferredoxin-NADP reductase (FNR) module"/>
    <property type="match status" value="1"/>
</dbReference>
<sequence length="430" mass="48867">MKKHPFALYAVWVAILAILPLPLVYLLNTNLVAGTRDLVIYDFGITAYVWWLAIIYLSTRPKWLDRLIGLPAMYFVHGMVGVLAVVLAFVHQLLAYTYHDEIRLTGDVAFYLAVFGIIYASIFMSGWFVDRFPVARITKEKLQVFFKHQLSVWIHRLNFVVVALIWLHVHLIPRVANITSFIIVFNVYTLVSLGTYAYRKFVSSYDERSTGMLVENKALSDNVRSVSIKFDNEQNYRPGDFYFIRFSAKGVSSEVHPFSVASSPLDDKHTIRFIIQSVGDYTADIKNVPIGTKVFVEGPFGRFDAIANENSQAPLVLYGLGSGVSPLYSMALAYAKTGRQVHLIWSAKNENEMYLDSEFTRLADSNSHVRYDGKAHRFTQEDLHSVISQQEMDSAQFFIVGSAPVVIRVRSQLNAMGIPQARLYDERLTM</sequence>
<dbReference type="AlphaFoldDB" id="A0A4R0QN86"/>
<organism evidence="4 5">
    <name type="scientific">Alloscardovia theropitheci</name>
    <dbReference type="NCBI Taxonomy" id="2496842"/>
    <lineage>
        <taxon>Bacteria</taxon>
        <taxon>Bacillati</taxon>
        <taxon>Actinomycetota</taxon>
        <taxon>Actinomycetes</taxon>
        <taxon>Bifidobacteriales</taxon>
        <taxon>Bifidobacteriaceae</taxon>
        <taxon>Alloscardovia</taxon>
    </lineage>
</organism>
<feature type="transmembrane region" description="Helical" evidence="2">
    <location>
        <begin position="175"/>
        <end position="198"/>
    </location>
</feature>
<dbReference type="InterPro" id="IPR050415">
    <property type="entry name" value="MRET"/>
</dbReference>
<keyword evidence="2" id="KW-0472">Membrane</keyword>
<feature type="transmembrane region" description="Helical" evidence="2">
    <location>
        <begin position="150"/>
        <end position="169"/>
    </location>
</feature>
<accession>A0A4R0QN86</accession>
<proteinExistence type="predicted"/>
<dbReference type="OrthoDB" id="9801223at2"/>
<keyword evidence="2" id="KW-1133">Transmembrane helix</keyword>
<dbReference type="InterPro" id="IPR017927">
    <property type="entry name" value="FAD-bd_FR_type"/>
</dbReference>
<dbReference type="Gene3D" id="2.40.30.10">
    <property type="entry name" value="Translation factors"/>
    <property type="match status" value="1"/>
</dbReference>
<dbReference type="SUPFAM" id="SSF63380">
    <property type="entry name" value="Riboflavin synthase domain-like"/>
    <property type="match status" value="1"/>
</dbReference>
<comment type="cofactor">
    <cofactor evidence="1">
        <name>FAD</name>
        <dbReference type="ChEBI" id="CHEBI:57692"/>
    </cofactor>
</comment>
<dbReference type="Proteomes" id="UP000291289">
    <property type="component" value="Unassembled WGS sequence"/>
</dbReference>
<dbReference type="InterPro" id="IPR017938">
    <property type="entry name" value="Riboflavin_synthase-like_b-brl"/>
</dbReference>
<dbReference type="GO" id="GO:0051537">
    <property type="term" value="F:2 iron, 2 sulfur cluster binding"/>
    <property type="evidence" value="ECO:0007669"/>
    <property type="project" value="UniProtKB-KW"/>
</dbReference>
<dbReference type="EMBL" id="RXLP01000027">
    <property type="protein sequence ID" value="TCD53614.1"/>
    <property type="molecule type" value="Genomic_DNA"/>
</dbReference>
<feature type="transmembrane region" description="Helical" evidence="2">
    <location>
        <begin position="108"/>
        <end position="129"/>
    </location>
</feature>
<dbReference type="InterPro" id="IPR001433">
    <property type="entry name" value="OxRdtase_FAD/NAD-bd"/>
</dbReference>
<feature type="transmembrane region" description="Helical" evidence="2">
    <location>
        <begin position="7"/>
        <end position="27"/>
    </location>
</feature>